<evidence type="ECO:0000313" key="3">
    <source>
        <dbReference type="EMBL" id="MST58676.1"/>
    </source>
</evidence>
<dbReference type="InterPro" id="IPR029044">
    <property type="entry name" value="Nucleotide-diphossugar_trans"/>
</dbReference>
<feature type="domain" description="Glycosyltransferase 2-like" evidence="2">
    <location>
        <begin position="119"/>
        <end position="279"/>
    </location>
</feature>
<name>A0A6L5YJX0_9FIRM</name>
<dbReference type="Pfam" id="PF00535">
    <property type="entry name" value="Glycos_transf_2"/>
    <property type="match status" value="3"/>
</dbReference>
<dbReference type="AlphaFoldDB" id="A0A6L5YJX0"/>
<evidence type="ECO:0000256" key="1">
    <source>
        <dbReference type="SAM" id="Coils"/>
    </source>
</evidence>
<accession>A0A6L5YJX0</accession>
<dbReference type="EMBL" id="VUMU01000013">
    <property type="protein sequence ID" value="MST58676.1"/>
    <property type="molecule type" value="Genomic_DNA"/>
</dbReference>
<gene>
    <name evidence="3" type="ORF">FYJ59_10590</name>
</gene>
<dbReference type="CDD" id="cd04186">
    <property type="entry name" value="GT_2_like_c"/>
    <property type="match status" value="1"/>
</dbReference>
<keyword evidence="3" id="KW-0808">Transferase</keyword>
<evidence type="ECO:0000259" key="2">
    <source>
        <dbReference type="Pfam" id="PF00535"/>
    </source>
</evidence>
<dbReference type="PANTHER" id="PTHR43179:SF7">
    <property type="entry name" value="RHAMNOSYLTRANSFERASE WBBL"/>
    <property type="match status" value="1"/>
</dbReference>
<dbReference type="PANTHER" id="PTHR43179">
    <property type="entry name" value="RHAMNOSYLTRANSFERASE WBBL"/>
    <property type="match status" value="1"/>
</dbReference>
<dbReference type="Gene3D" id="3.90.550.10">
    <property type="entry name" value="Spore Coat Polysaccharide Biosynthesis Protein SpsA, Chain A"/>
    <property type="match status" value="2"/>
</dbReference>
<feature type="coiled-coil region" evidence="1">
    <location>
        <begin position="10"/>
        <end position="44"/>
    </location>
</feature>
<dbReference type="InterPro" id="IPR001173">
    <property type="entry name" value="Glyco_trans_2-like"/>
</dbReference>
<reference evidence="3 4" key="1">
    <citation type="submission" date="2019-08" db="EMBL/GenBank/DDBJ databases">
        <title>In-depth cultivation of the pig gut microbiome towards novel bacterial diversity and tailored functional studies.</title>
        <authorList>
            <person name="Wylensek D."/>
            <person name="Hitch T.C.A."/>
            <person name="Clavel T."/>
        </authorList>
    </citation>
    <scope>NUCLEOTIDE SEQUENCE [LARGE SCALE GENOMIC DNA]</scope>
    <source>
        <strain evidence="3 4">WCA3-601-WT-6H</strain>
    </source>
</reference>
<keyword evidence="4" id="KW-1185">Reference proteome</keyword>
<dbReference type="Proteomes" id="UP000476055">
    <property type="component" value="Unassembled WGS sequence"/>
</dbReference>
<dbReference type="SUPFAM" id="SSF53448">
    <property type="entry name" value="Nucleotide-diphospho-sugar transferases"/>
    <property type="match status" value="2"/>
</dbReference>
<feature type="domain" description="Glycosyltransferase 2-like" evidence="2">
    <location>
        <begin position="380"/>
        <end position="428"/>
    </location>
</feature>
<proteinExistence type="predicted"/>
<dbReference type="GO" id="GO:0016757">
    <property type="term" value="F:glycosyltransferase activity"/>
    <property type="evidence" value="ECO:0007669"/>
    <property type="project" value="UniProtKB-KW"/>
</dbReference>
<evidence type="ECO:0000313" key="4">
    <source>
        <dbReference type="Proteomes" id="UP000476055"/>
    </source>
</evidence>
<sequence>MSEINYQEAYEREHEKCADLADKIVVLESEKEDLQFKLDRIKMNKFWKATGPARSLIHFAQRQRDRLSHCGGPKDILRKIRNKSRQKSLMESYGTGSFPDAEQRKKEEETIFPYMPKISILVPLWNNKREFQIQMLDCVMNQTYPNWELCLADGSDAEHSYIEELCREYAAKANGRIVYKHLDHNGGISYNTNECYKLATGDYIGLFDQDDILHPSVLYAYVKEINEQGADYLYCDETTFKENDINKMLTMHFKPDYAPDNLRANNYICHFSVFSRKLLEGEELFRTAFDGAQDHDMILRLTDRAEKIVHVPRLMYYWRSHEGSTAASIDAKPYAIEAAKGAVADHLKKHGFKHFQITSTRACATIFRIRYQILGDPKISIVIANKDHVEDLKRCITSIQKNSTWSNYEIIVVENNSTTPEIKDYYSQLLGLSGDDSYEERCKLHTVCGHDGGILHSGDGRISIVTYHGDFNYSAVNDLGASYASGEYILLLNNDTEVITANWMEEMLMYAQREDVGAVGAKLYYADKTIQHAGVVIGLGAHRTAGHTHYRIPVQNLGYMGRLCYTQNVTAVTGACLLVKKSLYEQVGGLDESFVISLNDVDFCLKLRKLGLLNVWTPFAELYHYESISRGLDDQGEKAERYNRESEHFREKWKAELESGDPYYNPNFSLDRSDYALKDPAVSGR</sequence>
<keyword evidence="1" id="KW-0175">Coiled coil</keyword>
<feature type="domain" description="Glycosyltransferase 2-like" evidence="2">
    <location>
        <begin position="458"/>
        <end position="585"/>
    </location>
</feature>
<protein>
    <submittedName>
        <fullName evidence="3">Glycosyltransferase</fullName>
    </submittedName>
</protein>
<dbReference type="RefSeq" id="WP_154496945.1">
    <property type="nucleotide sequence ID" value="NZ_VUMU01000013.1"/>
</dbReference>
<comment type="caution">
    <text evidence="3">The sequence shown here is derived from an EMBL/GenBank/DDBJ whole genome shotgun (WGS) entry which is preliminary data.</text>
</comment>
<organism evidence="3 4">
    <name type="scientific">Waltera intestinalis</name>
    <dbReference type="NCBI Taxonomy" id="2606635"/>
    <lineage>
        <taxon>Bacteria</taxon>
        <taxon>Bacillati</taxon>
        <taxon>Bacillota</taxon>
        <taxon>Clostridia</taxon>
        <taxon>Lachnospirales</taxon>
        <taxon>Lachnospiraceae</taxon>
        <taxon>Waltera</taxon>
    </lineage>
</organism>